<keyword evidence="2" id="KW-0812">Transmembrane</keyword>
<evidence type="ECO:0000256" key="1">
    <source>
        <dbReference type="PROSITE-ProRule" id="PRU00339"/>
    </source>
</evidence>
<evidence type="ECO:0000313" key="4">
    <source>
        <dbReference type="EMBL" id="QII12790.1"/>
    </source>
</evidence>
<dbReference type="SMART" id="SM00028">
    <property type="entry name" value="TPR"/>
    <property type="match status" value="5"/>
</dbReference>
<proteinExistence type="predicted"/>
<keyword evidence="2" id="KW-0472">Membrane</keyword>
<dbReference type="EMBL" id="CP049055">
    <property type="protein sequence ID" value="QII12790.1"/>
    <property type="molecule type" value="Genomic_DNA"/>
</dbReference>
<feature type="repeat" description="TPR" evidence="1">
    <location>
        <begin position="1037"/>
        <end position="1070"/>
    </location>
</feature>
<dbReference type="Pfam" id="PF13174">
    <property type="entry name" value="TPR_6"/>
    <property type="match status" value="1"/>
</dbReference>
<evidence type="ECO:0000313" key="3">
    <source>
        <dbReference type="EMBL" id="CAJ74832.1"/>
    </source>
</evidence>
<reference evidence="4 5" key="3">
    <citation type="submission" date="2020-02" db="EMBL/GenBank/DDBJ databases">
        <title>Newly sequenced genome of strain CSTR1 showed variability in Candidatus Kuenenia stuttgartiensis genomes.</title>
        <authorList>
            <person name="Ding C."/>
            <person name="Adrian L."/>
        </authorList>
    </citation>
    <scope>NUCLEOTIDE SEQUENCE [LARGE SCALE GENOMIC DNA]</scope>
    <source>
        <strain evidence="4 5">CSTR1</strain>
    </source>
</reference>
<reference evidence="3" key="1">
    <citation type="journal article" date="2006" name="Nature">
        <title>Deciphering the evolution and metabolism of an anammox bacterium from a community genome.</title>
        <authorList>
            <person name="Strous M."/>
            <person name="Pelletier E."/>
            <person name="Mangenot S."/>
            <person name="Rattei T."/>
            <person name="Lehner A."/>
            <person name="Taylor M.W."/>
            <person name="Horn M."/>
            <person name="Daims H."/>
            <person name="Bartol-Mavel D."/>
            <person name="Wincker P."/>
            <person name="Barbe V."/>
            <person name="Fonknechten N."/>
            <person name="Vallenet D."/>
            <person name="Segurens B."/>
            <person name="Schenowitz-Truong C."/>
            <person name="Medigue C."/>
            <person name="Collingro A."/>
            <person name="Snel B."/>
            <person name="Dutilh B.E."/>
            <person name="OpDenCamp H.J.M."/>
            <person name="vanDerDrift C."/>
            <person name="Cirpus I."/>
            <person name="vanDePas-Schoonen K.T."/>
            <person name="Harhangi H.R."/>
            <person name="vanNiftrik L."/>
            <person name="Schmid M."/>
            <person name="Keltjens J."/>
            <person name="vanDeVossenberg J."/>
            <person name="Kartal B."/>
            <person name="Meier H."/>
            <person name="Frishman D."/>
            <person name="Huynen M.A."/>
            <person name="Mewes H."/>
            <person name="Weissenbach J."/>
            <person name="Jetten M.S.M."/>
            <person name="Wagner M."/>
            <person name="LePaslier D."/>
        </authorList>
    </citation>
    <scope>NUCLEOTIDE SEQUENCE</scope>
</reference>
<dbReference type="Proteomes" id="UP000501926">
    <property type="component" value="Chromosome"/>
</dbReference>
<organism evidence="3">
    <name type="scientific">Kuenenia stuttgartiensis</name>
    <dbReference type="NCBI Taxonomy" id="174633"/>
    <lineage>
        <taxon>Bacteria</taxon>
        <taxon>Pseudomonadati</taxon>
        <taxon>Planctomycetota</taxon>
        <taxon>Candidatus Brocadiia</taxon>
        <taxon>Candidatus Brocadiales</taxon>
        <taxon>Candidatus Brocadiaceae</taxon>
        <taxon>Candidatus Kuenenia</taxon>
    </lineage>
</organism>
<accession>Q1Q489</accession>
<dbReference type="PROSITE" id="PS50005">
    <property type="entry name" value="TPR"/>
    <property type="match status" value="1"/>
</dbReference>
<reference evidence="3" key="2">
    <citation type="submission" date="2006-01" db="EMBL/GenBank/DDBJ databases">
        <authorList>
            <person name="Genoscope"/>
        </authorList>
    </citation>
    <scope>NUCLEOTIDE SEQUENCE</scope>
</reference>
<dbReference type="InterPro" id="IPR019734">
    <property type="entry name" value="TPR_rpt"/>
</dbReference>
<feature type="transmembrane region" description="Helical" evidence="2">
    <location>
        <begin position="21"/>
        <end position="42"/>
    </location>
</feature>
<evidence type="ECO:0008006" key="6">
    <source>
        <dbReference type="Google" id="ProtNLM"/>
    </source>
</evidence>
<dbReference type="RefSeq" id="WP_164995192.1">
    <property type="nucleotide sequence ID" value="NZ_CP049055.1"/>
</dbReference>
<dbReference type="InterPro" id="IPR011990">
    <property type="entry name" value="TPR-like_helical_dom_sf"/>
</dbReference>
<name>Q1Q489_KUEST</name>
<evidence type="ECO:0000256" key="2">
    <source>
        <dbReference type="SAM" id="Phobius"/>
    </source>
</evidence>
<keyword evidence="2" id="KW-1133">Transmembrane helix</keyword>
<dbReference type="SUPFAM" id="SSF48452">
    <property type="entry name" value="TPR-like"/>
    <property type="match status" value="3"/>
</dbReference>
<dbReference type="Gene3D" id="1.25.40.10">
    <property type="entry name" value="Tetratricopeptide repeat domain"/>
    <property type="match status" value="3"/>
</dbReference>
<dbReference type="PANTHER" id="PTHR12558">
    <property type="entry name" value="CELL DIVISION CYCLE 16,23,27"/>
    <property type="match status" value="1"/>
</dbReference>
<dbReference type="PANTHER" id="PTHR12558:SF13">
    <property type="entry name" value="CELL DIVISION CYCLE PROTEIN 27 HOMOLOG"/>
    <property type="match status" value="1"/>
</dbReference>
<gene>
    <name evidence="4" type="ORF">KsCSTR_34110</name>
    <name evidence="3" type="ORF">kuste4070</name>
</gene>
<sequence>MKKHHIRYDGRKLQPPRIKHSLRLLAVYCGFFLLILALNGVASVQTNWADNYHRPENIFEKGCNETPALFTGINKYLLANNAPHDLVAMQWFLDGNVMAKQADIFTVEAASFAEVEDAKQHTMRVSRMVPFPVWLEQRDHIYVICAGYSTRQDDLLPYVESIKKNGYPKASLGIVSLKDRKVILEASPSLEIKRKGDEQSLEIMRKKQVGTGRVDLSDVEEKLLESDEASEEFFQTYEGDYYIGKAWRSYHAGNFDMAIEFFQFAASFTETANEAYLGTAYCYIEQDRKDEALSIFDKLVAERFKLKEIAGVLAKIEYFDKALEVCNKVLYTDPFNADFLMLKLNILLQRKNYDEMRTILAGVPNDKNTLELLLLGADIEAWSKNYEKAIEKYQQLTEQFPEEGKAWLGYLKTVTWSKNWLLLSDILPQGIEKIEMTDDDRPFFVDAFLALGNIEKALAVWDEMDANAKDWSKSLSAIVDKYMSLGKLEEATHLLEKVLATRKKDIHLAEQLALNYFYSEMPEKGFEVIGQFQTDPEAQLNIELTRAEIFALLKNYEASLSILQTIDVSKEEGNRAETVELESYYGLEKDEQLLEKAALYLEKPPEEDIIDRAKILTLSILSRIRIGQYKDAEKEIELLSTMLPEDYGAAILRVLLKNASKQLTDRDESILALGKQLSEYSKDVAMVRPQLLGDETLYDQTKILSMHILEAWRIAGELSNYKNKDVLQQLARAEYKAGNYQQSFDIYTGLYEEENNERYKMGMVECMLDYGNIKKATELFDEIQMLRLPPKDVPRYFESMIRLQKDEVLFFNTKLSQLPEDSAATVTMKTLVIIERLMNGDEVFADNEIKRYLTERQEEVSIFRLTLSRMGYFEKGLMGKCYAFVKNQYLKAIEQYPEDTGIRYEYAKHLASHREYAPAIEQHLALYELDPNDYRTVKWLARLYSWTKQFVEGLQWYEKYGEIRQGDLAVRHEIARVYGWALMLEEANEAYEKLCEDFPDNHELYWEWQAKKNNWLRRKRTAVSYYEKLVERHPEDAELVFDLGQLYSQLNLSRKSEDTYRKLLVYEPGHNRALFAADSEKWRRKQSAGLKITYIHQDGTGDTFGNFEITRFRTDANYKPARIMEATDVSLGLGHTTFNFLDHTGSTADHLWLKGNKDFRNGVMIYLNGELSTYTENNKETVQFETGIHYQIAELFDATVFTGREDVLENFITLSNHRARYYTGGRIMWDIDKRVDVYAQGKQYWYNDWNDGFEYDVSVGYKFFVYPRILKLSVGIFGFDVDDHVSEYWSPNAYKKYSAALSWRHYLGKEHYTGAPEFFYEMVMKQGIDSDSVDFAEPSLAFGWDNKRRMNAGLEIKPMRSVVYDEERIFFYFNVRL</sequence>
<dbReference type="EMBL" id="CT573071">
    <property type="protein sequence ID" value="CAJ74832.1"/>
    <property type="molecule type" value="Genomic_DNA"/>
</dbReference>
<protein>
    <recommendedName>
        <fullName evidence="6">Tetratricopeptide repeat protein</fullName>
    </recommendedName>
</protein>
<evidence type="ECO:0000313" key="5">
    <source>
        <dbReference type="Proteomes" id="UP000501926"/>
    </source>
</evidence>
<keyword evidence="1" id="KW-0802">TPR repeat</keyword>